<dbReference type="InterPro" id="IPR039421">
    <property type="entry name" value="Type_1_exporter"/>
</dbReference>
<dbReference type="InterPro" id="IPR027417">
    <property type="entry name" value="P-loop_NTPase"/>
</dbReference>
<dbReference type="InterPro" id="IPR011527">
    <property type="entry name" value="ABC1_TM_dom"/>
</dbReference>
<feature type="domain" description="ABC transporter" evidence="8">
    <location>
        <begin position="381"/>
        <end position="617"/>
    </location>
</feature>
<keyword evidence="3" id="KW-0547">Nucleotide-binding</keyword>
<feature type="transmembrane region" description="Helical" evidence="7">
    <location>
        <begin position="188"/>
        <end position="206"/>
    </location>
</feature>
<evidence type="ECO:0000259" key="9">
    <source>
        <dbReference type="PROSITE" id="PS50929"/>
    </source>
</evidence>
<organism evidence="10 11">
    <name type="scientific">Neolewinella maritima</name>
    <dbReference type="NCBI Taxonomy" id="1383882"/>
    <lineage>
        <taxon>Bacteria</taxon>
        <taxon>Pseudomonadati</taxon>
        <taxon>Bacteroidota</taxon>
        <taxon>Saprospiria</taxon>
        <taxon>Saprospirales</taxon>
        <taxon>Lewinellaceae</taxon>
        <taxon>Neolewinella</taxon>
    </lineage>
</organism>
<sequence>MASTPPSPPTDDDDAATKPRITKDRLRRSLRIFDYVWRYRWLFALSFVILGLSSLVFLIILQLPGEALNVYNGKGKYGLTVDEVFLLLAGLLVIQAPLSFYRVRIQAIVSERSMAALRKDLFAKILHLNIPFFERSRVGELTSRITNDITQIQGVFSLTLTEFARQIIILLGATLFILFTMFRLALVSLIVFPVVVIAAMFFGRYVRRMTKARQEKLAQSNVIVEETLQSISTVKAYTNEDFELARYSRSIDESVDISIRTANARGVFSAFIVSVMFGALFFIIYRAILLVQAGDLPVGDLFSFIVFTAIIGGSVASLGSFYGEIVGALGASDRVVDILDSQEFEGTDDGVEEVQQEGAGTPVPMNGELAAASCDDLTGAIDYENVVFSYPTRPDITVLKGIDLHVAPGEKVALVGASGSGKSTIVKLLLRFYPVTQGRVTVDGQDIEAFGLEAYRDQLALVPQEVLLFGGTIRENITYGKLDATDEQVRAAARQANALDFIDTFPEGLDTLVGDRGIQLSGGQRQRVAIARAILKDPKILLLDEATSSLDAESERVVQEALDNLMRGRTSIIIAHRLATIRDVDRIYVIENGTIVESGTHAELSVRPHGAYSALARLQFDLAE</sequence>
<dbReference type="EMBL" id="CAKLPZ010000001">
    <property type="protein sequence ID" value="CAH0999429.1"/>
    <property type="molecule type" value="Genomic_DNA"/>
</dbReference>
<dbReference type="PROSITE" id="PS50893">
    <property type="entry name" value="ABC_TRANSPORTER_2"/>
    <property type="match status" value="1"/>
</dbReference>
<evidence type="ECO:0000313" key="11">
    <source>
        <dbReference type="Proteomes" id="UP000837803"/>
    </source>
</evidence>
<dbReference type="Gene3D" id="3.40.50.300">
    <property type="entry name" value="P-loop containing nucleotide triphosphate hydrolases"/>
    <property type="match status" value="1"/>
</dbReference>
<gene>
    <name evidence="10" type="primary">lmrA</name>
    <name evidence="10" type="ORF">LEM8419_00728</name>
</gene>
<evidence type="ECO:0000313" key="10">
    <source>
        <dbReference type="EMBL" id="CAH0999429.1"/>
    </source>
</evidence>
<dbReference type="SUPFAM" id="SSF90123">
    <property type="entry name" value="ABC transporter transmembrane region"/>
    <property type="match status" value="1"/>
</dbReference>
<accession>A0ABM9AXJ1</accession>
<keyword evidence="5 7" id="KW-1133">Transmembrane helix</keyword>
<keyword evidence="2 7" id="KW-0812">Transmembrane</keyword>
<dbReference type="GO" id="GO:0005524">
    <property type="term" value="F:ATP binding"/>
    <property type="evidence" value="ECO:0007669"/>
    <property type="project" value="UniProtKB-KW"/>
</dbReference>
<dbReference type="PANTHER" id="PTHR43394">
    <property type="entry name" value="ATP-DEPENDENT PERMEASE MDL1, MITOCHONDRIAL"/>
    <property type="match status" value="1"/>
</dbReference>
<dbReference type="InterPro" id="IPR017871">
    <property type="entry name" value="ABC_transporter-like_CS"/>
</dbReference>
<evidence type="ECO:0000256" key="7">
    <source>
        <dbReference type="SAM" id="Phobius"/>
    </source>
</evidence>
<evidence type="ECO:0000256" key="3">
    <source>
        <dbReference type="ARBA" id="ARBA00022741"/>
    </source>
</evidence>
<dbReference type="PROSITE" id="PS50929">
    <property type="entry name" value="ABC_TM1F"/>
    <property type="match status" value="1"/>
</dbReference>
<evidence type="ECO:0000259" key="8">
    <source>
        <dbReference type="PROSITE" id="PS50893"/>
    </source>
</evidence>
<feature type="domain" description="ABC transmembrane type-1" evidence="9">
    <location>
        <begin position="44"/>
        <end position="327"/>
    </location>
</feature>
<keyword evidence="6 7" id="KW-0472">Membrane</keyword>
<dbReference type="PANTHER" id="PTHR43394:SF1">
    <property type="entry name" value="ATP-BINDING CASSETTE SUB-FAMILY B MEMBER 10, MITOCHONDRIAL"/>
    <property type="match status" value="1"/>
</dbReference>
<comment type="subcellular location">
    <subcellularLocation>
        <location evidence="1">Cell membrane</location>
        <topology evidence="1">Multi-pass membrane protein</topology>
    </subcellularLocation>
</comment>
<dbReference type="InterPro" id="IPR003439">
    <property type="entry name" value="ABC_transporter-like_ATP-bd"/>
</dbReference>
<evidence type="ECO:0000256" key="2">
    <source>
        <dbReference type="ARBA" id="ARBA00022692"/>
    </source>
</evidence>
<dbReference type="CDD" id="cd18576">
    <property type="entry name" value="ABC_6TM_bac_exporter_ABCB8_10_like"/>
    <property type="match status" value="1"/>
</dbReference>
<dbReference type="Proteomes" id="UP000837803">
    <property type="component" value="Unassembled WGS sequence"/>
</dbReference>
<dbReference type="SUPFAM" id="SSF52540">
    <property type="entry name" value="P-loop containing nucleoside triphosphate hydrolases"/>
    <property type="match status" value="1"/>
</dbReference>
<dbReference type="PROSITE" id="PS00211">
    <property type="entry name" value="ABC_TRANSPORTER_1"/>
    <property type="match status" value="1"/>
</dbReference>
<evidence type="ECO:0000256" key="4">
    <source>
        <dbReference type="ARBA" id="ARBA00022840"/>
    </source>
</evidence>
<keyword evidence="11" id="KW-1185">Reference proteome</keyword>
<evidence type="ECO:0000256" key="1">
    <source>
        <dbReference type="ARBA" id="ARBA00004651"/>
    </source>
</evidence>
<comment type="caution">
    <text evidence="10">The sequence shown here is derived from an EMBL/GenBank/DDBJ whole genome shotgun (WGS) entry which is preliminary data.</text>
</comment>
<protein>
    <submittedName>
        <fullName evidence="10">Multidrug resistance ABC transporter ATP-binding and permease protein</fullName>
    </submittedName>
</protein>
<dbReference type="RefSeq" id="WP_238749613.1">
    <property type="nucleotide sequence ID" value="NZ_CAKLPZ010000001.1"/>
</dbReference>
<proteinExistence type="predicted"/>
<evidence type="ECO:0000256" key="5">
    <source>
        <dbReference type="ARBA" id="ARBA00022989"/>
    </source>
</evidence>
<dbReference type="SMART" id="SM00382">
    <property type="entry name" value="AAA"/>
    <property type="match status" value="1"/>
</dbReference>
<feature type="transmembrane region" description="Helical" evidence="7">
    <location>
        <begin position="163"/>
        <end position="182"/>
    </location>
</feature>
<keyword evidence="4 10" id="KW-0067">ATP-binding</keyword>
<feature type="transmembrane region" description="Helical" evidence="7">
    <location>
        <begin position="84"/>
        <end position="103"/>
    </location>
</feature>
<dbReference type="Pfam" id="PF00664">
    <property type="entry name" value="ABC_membrane"/>
    <property type="match status" value="1"/>
</dbReference>
<dbReference type="InterPro" id="IPR036640">
    <property type="entry name" value="ABC1_TM_sf"/>
</dbReference>
<feature type="transmembrane region" description="Helical" evidence="7">
    <location>
        <begin position="267"/>
        <end position="289"/>
    </location>
</feature>
<dbReference type="Pfam" id="PF00005">
    <property type="entry name" value="ABC_tran"/>
    <property type="match status" value="1"/>
</dbReference>
<reference evidence="10" key="1">
    <citation type="submission" date="2021-12" db="EMBL/GenBank/DDBJ databases">
        <authorList>
            <person name="Rodrigo-Torres L."/>
            <person name="Arahal R. D."/>
            <person name="Lucena T."/>
        </authorList>
    </citation>
    <scope>NUCLEOTIDE SEQUENCE</scope>
    <source>
        <strain evidence="10">CECT 8419</strain>
    </source>
</reference>
<dbReference type="Gene3D" id="1.20.1560.10">
    <property type="entry name" value="ABC transporter type 1, transmembrane domain"/>
    <property type="match status" value="1"/>
</dbReference>
<feature type="transmembrane region" description="Helical" evidence="7">
    <location>
        <begin position="41"/>
        <end position="64"/>
    </location>
</feature>
<dbReference type="CDD" id="cd03249">
    <property type="entry name" value="ABC_MTABC3_MDL1_MDL2"/>
    <property type="match status" value="1"/>
</dbReference>
<evidence type="ECO:0000256" key="6">
    <source>
        <dbReference type="ARBA" id="ARBA00023136"/>
    </source>
</evidence>
<feature type="transmembrane region" description="Helical" evidence="7">
    <location>
        <begin position="301"/>
        <end position="322"/>
    </location>
</feature>
<dbReference type="InterPro" id="IPR003593">
    <property type="entry name" value="AAA+_ATPase"/>
</dbReference>
<name>A0ABM9AXJ1_9BACT</name>